<dbReference type="Proteomes" id="UP000056252">
    <property type="component" value="Chromosome"/>
</dbReference>
<sequence length="207" mass="23856">MKRICIFVTIVSLAVCVFNACMANNEEDLLTQRTQIGRELYSGDYDGYWTVNGEQADSASLYVGAYVDINNMPRNYIIEHFYPESIVSHFSIKEEDYGLPMHYIVNGVSHDSYYFTFDKSDYNFRYVARDTIFTSTYAIDKNPVAIYNRYTNSFVIKIKVNSVTDSYLEDPVTLPDGQETQQRVSLRRPVPELSLVFTGTKRKESSK</sequence>
<name>A0A0S2KJH2_9BACT</name>
<proteinExistence type="predicted"/>
<evidence type="ECO:0000313" key="3">
    <source>
        <dbReference type="Proteomes" id="UP000056252"/>
    </source>
</evidence>
<gene>
    <name evidence="2" type="ORF">AS203_04655</name>
</gene>
<keyword evidence="1" id="KW-0732">Signal</keyword>
<feature type="chain" id="PRO_5006601806" description="Lipoprotein" evidence="1">
    <location>
        <begin position="24"/>
        <end position="207"/>
    </location>
</feature>
<evidence type="ECO:0008006" key="4">
    <source>
        <dbReference type="Google" id="ProtNLM"/>
    </source>
</evidence>
<dbReference type="STRING" id="76123.AS203_04655"/>
<dbReference type="RefSeq" id="WP_025065873.1">
    <property type="nucleotide sequence ID" value="NZ_CP013195.1"/>
</dbReference>
<dbReference type="KEGG" id="peo:AS203_04655"/>
<organism evidence="2 3">
    <name type="scientific">Hoylesella enoeca</name>
    <dbReference type="NCBI Taxonomy" id="76123"/>
    <lineage>
        <taxon>Bacteria</taxon>
        <taxon>Pseudomonadati</taxon>
        <taxon>Bacteroidota</taxon>
        <taxon>Bacteroidia</taxon>
        <taxon>Bacteroidales</taxon>
        <taxon>Prevotellaceae</taxon>
        <taxon>Hoylesella</taxon>
    </lineage>
</organism>
<keyword evidence="3" id="KW-1185">Reference proteome</keyword>
<reference evidence="3" key="1">
    <citation type="submission" date="2015-11" db="EMBL/GenBank/DDBJ databases">
        <authorList>
            <person name="Holder M.E."/>
            <person name="Ajami N.J."/>
            <person name="Petrosino J.F."/>
        </authorList>
    </citation>
    <scope>NUCLEOTIDE SEQUENCE [LARGE SCALE GENOMIC DNA]</scope>
    <source>
        <strain evidence="3">F0113</strain>
    </source>
</reference>
<dbReference type="AlphaFoldDB" id="A0A0S2KJH2"/>
<protein>
    <recommendedName>
        <fullName evidence="4">Lipoprotein</fullName>
    </recommendedName>
</protein>
<accession>A0A0S2KJH2</accession>
<dbReference type="EMBL" id="CP013195">
    <property type="protein sequence ID" value="ALO48459.1"/>
    <property type="molecule type" value="Genomic_DNA"/>
</dbReference>
<evidence type="ECO:0000313" key="2">
    <source>
        <dbReference type="EMBL" id="ALO48459.1"/>
    </source>
</evidence>
<dbReference type="OrthoDB" id="9928336at2"/>
<evidence type="ECO:0000256" key="1">
    <source>
        <dbReference type="SAM" id="SignalP"/>
    </source>
</evidence>
<feature type="signal peptide" evidence="1">
    <location>
        <begin position="1"/>
        <end position="23"/>
    </location>
</feature>